<evidence type="ECO:0000256" key="1">
    <source>
        <dbReference type="ARBA" id="ARBA00022741"/>
    </source>
</evidence>
<dbReference type="Proteomes" id="UP001500064">
    <property type="component" value="Unassembled WGS sequence"/>
</dbReference>
<proteinExistence type="predicted"/>
<name>A0ABP4QXH5_9ACTN</name>
<feature type="domain" description="HTH luxR-type" evidence="3">
    <location>
        <begin position="781"/>
        <end position="845"/>
    </location>
</feature>
<dbReference type="CDD" id="cd06170">
    <property type="entry name" value="LuxR_C_like"/>
    <property type="match status" value="1"/>
</dbReference>
<evidence type="ECO:0000313" key="5">
    <source>
        <dbReference type="Proteomes" id="UP001500064"/>
    </source>
</evidence>
<organism evidence="4 5">
    <name type="scientific">Nonomuraea maheshkhaliensis</name>
    <dbReference type="NCBI Taxonomy" id="419590"/>
    <lineage>
        <taxon>Bacteria</taxon>
        <taxon>Bacillati</taxon>
        <taxon>Actinomycetota</taxon>
        <taxon>Actinomycetes</taxon>
        <taxon>Streptosporangiales</taxon>
        <taxon>Streptosporangiaceae</taxon>
        <taxon>Nonomuraea</taxon>
    </lineage>
</organism>
<gene>
    <name evidence="4" type="ORF">GCM10009733_024200</name>
</gene>
<dbReference type="InterPro" id="IPR000792">
    <property type="entry name" value="Tscrpt_reg_LuxR_C"/>
</dbReference>
<dbReference type="RefSeq" id="WP_346104088.1">
    <property type="nucleotide sequence ID" value="NZ_BAAAMU010000013.1"/>
</dbReference>
<keyword evidence="2" id="KW-0067">ATP-binding</keyword>
<dbReference type="SMART" id="SM00421">
    <property type="entry name" value="HTH_LUXR"/>
    <property type="match status" value="1"/>
</dbReference>
<comment type="caution">
    <text evidence="4">The sequence shown here is derived from an EMBL/GenBank/DDBJ whole genome shotgun (WGS) entry which is preliminary data.</text>
</comment>
<dbReference type="Pfam" id="PF00196">
    <property type="entry name" value="GerE"/>
    <property type="match status" value="1"/>
</dbReference>
<reference evidence="5" key="1">
    <citation type="journal article" date="2019" name="Int. J. Syst. Evol. Microbiol.">
        <title>The Global Catalogue of Microorganisms (GCM) 10K type strain sequencing project: providing services to taxonomists for standard genome sequencing and annotation.</title>
        <authorList>
            <consortium name="The Broad Institute Genomics Platform"/>
            <consortium name="The Broad Institute Genome Sequencing Center for Infectious Disease"/>
            <person name="Wu L."/>
            <person name="Ma J."/>
        </authorList>
    </citation>
    <scope>NUCLEOTIDE SEQUENCE [LARGE SCALE GENOMIC DNA]</scope>
    <source>
        <strain evidence="5">JCM 13929</strain>
    </source>
</reference>
<sequence>MEASELIRGEVLEGHAARLHQLCLPLLPLADRLPAPQHLALKTAFDLEEGTAPDPLVLGLAVLGLLAEAGTSGLVTCVLDDAQWMDAGSAQVLAFVARRIQSEPVALLFAMRDPDAVPALAALPHLPLSPLTDQEAGSLLAALPHAPLDAEIRHRLIDEARGNPLALLELPRDLGPAGYPSHLDSPVTDLVEQSFQRRFRSLPERTRRLLVLAAAEPLGDTGVLRSAAELDGLAILDVEPAERAELVQVGVHVRFRHPLVRSAIYRLADEAQRRRAHHALARAFDPVHRPDRRIWHQAQAADRPDEHLAGELERLADRARRRGGVAPAAAFLERAAELTPDSVRKADRALVAAQAKHEAGASEQASALLADADAGPLTGAGRARLLRLRGQIAFSLRRDDDAPVLLLQAAEQMAPLDAALARQTALEALWAATGAERNGDAHGIKAVAEAVLRGPAAPPMPQPADLLLDGLATLFTQGQRAAAPLLRAAVDGFRQADDPNWLPVACRAAWDLWDEVALEELATRCVELAREAGTLTFLPLALNFQAVAATYAGRFTAASTMTEQAHALTEAIAGAFVPYAAIVLAAHQGDRGRARALFGQSSRAAADGAGGFVTIVEYATAVLHNGLGEHEAALAPARQAAGRSRLFWSAAALPELIEAAARTGRPELARPALDELAELTEAAGTGWGLGVLARCRALLSDTPGKLYEEAVDRLAGTRVAVQLARTHLLHGEWLLRSGARAQARASLREAHRMFDHMGAAAFATRAARGLRELGDRPTSSSTSVLDALTSQEAHIARLVATGRTSREVAADLFLSPRTIDNHLRNIYRKLGIGSRRQLRERDLGT</sequence>
<dbReference type="PROSITE" id="PS50043">
    <property type="entry name" value="HTH_LUXR_2"/>
    <property type="match status" value="1"/>
</dbReference>
<dbReference type="InterPro" id="IPR036388">
    <property type="entry name" value="WH-like_DNA-bd_sf"/>
</dbReference>
<evidence type="ECO:0000313" key="4">
    <source>
        <dbReference type="EMBL" id="GAA1626625.1"/>
    </source>
</evidence>
<protein>
    <submittedName>
        <fullName evidence="4">LuxR family transcriptional regulator</fullName>
    </submittedName>
</protein>
<dbReference type="InterPro" id="IPR016032">
    <property type="entry name" value="Sig_transdc_resp-reg_C-effctor"/>
</dbReference>
<dbReference type="Gene3D" id="1.10.10.10">
    <property type="entry name" value="Winged helix-like DNA-binding domain superfamily/Winged helix DNA-binding domain"/>
    <property type="match status" value="1"/>
</dbReference>
<keyword evidence="1" id="KW-0547">Nucleotide-binding</keyword>
<dbReference type="PANTHER" id="PTHR16305">
    <property type="entry name" value="TESTICULAR SOLUBLE ADENYLYL CYCLASE"/>
    <property type="match status" value="1"/>
</dbReference>
<accession>A0ABP4QXH5</accession>
<dbReference type="PRINTS" id="PR00038">
    <property type="entry name" value="HTHLUXR"/>
</dbReference>
<evidence type="ECO:0000256" key="2">
    <source>
        <dbReference type="ARBA" id="ARBA00022840"/>
    </source>
</evidence>
<dbReference type="SUPFAM" id="SSF46894">
    <property type="entry name" value="C-terminal effector domain of the bipartite response regulators"/>
    <property type="match status" value="1"/>
</dbReference>
<dbReference type="PANTHER" id="PTHR16305:SF35">
    <property type="entry name" value="TRANSCRIPTIONAL ACTIVATOR DOMAIN"/>
    <property type="match status" value="1"/>
</dbReference>
<keyword evidence="5" id="KW-1185">Reference proteome</keyword>
<dbReference type="PROSITE" id="PS00622">
    <property type="entry name" value="HTH_LUXR_1"/>
    <property type="match status" value="1"/>
</dbReference>
<evidence type="ECO:0000259" key="3">
    <source>
        <dbReference type="PROSITE" id="PS50043"/>
    </source>
</evidence>
<dbReference type="EMBL" id="BAAAMU010000013">
    <property type="protein sequence ID" value="GAA1626625.1"/>
    <property type="molecule type" value="Genomic_DNA"/>
</dbReference>